<protein>
    <submittedName>
        <fullName evidence="2">Uncharacterized protein</fullName>
    </submittedName>
</protein>
<feature type="compositionally biased region" description="Polar residues" evidence="1">
    <location>
        <begin position="347"/>
        <end position="358"/>
    </location>
</feature>
<feature type="compositionally biased region" description="Basic and acidic residues" evidence="1">
    <location>
        <begin position="359"/>
        <end position="430"/>
    </location>
</feature>
<evidence type="ECO:0000256" key="1">
    <source>
        <dbReference type="SAM" id="MobiDB-lite"/>
    </source>
</evidence>
<dbReference type="EMBL" id="JAWWNJ010000231">
    <property type="protein sequence ID" value="KAK6969194.1"/>
    <property type="molecule type" value="Genomic_DNA"/>
</dbReference>
<feature type="region of interest" description="Disordered" evidence="1">
    <location>
        <begin position="159"/>
        <end position="233"/>
    </location>
</feature>
<comment type="caution">
    <text evidence="2">The sequence shown here is derived from an EMBL/GenBank/DDBJ whole genome shotgun (WGS) entry which is preliminary data.</text>
</comment>
<feature type="compositionally biased region" description="Pro residues" evidence="1">
    <location>
        <begin position="166"/>
        <end position="177"/>
    </location>
</feature>
<accession>A0AAV9Z2F9</accession>
<reference evidence="2 3" key="1">
    <citation type="journal article" date="2024" name="J Genomics">
        <title>Draft genome sequencing and assembly of Favolaschia claudopus CIRM-BRFM 2984 isolated from oak limbs.</title>
        <authorList>
            <person name="Navarro D."/>
            <person name="Drula E."/>
            <person name="Chaduli D."/>
            <person name="Cazenave R."/>
            <person name="Ahrendt S."/>
            <person name="Wang J."/>
            <person name="Lipzen A."/>
            <person name="Daum C."/>
            <person name="Barry K."/>
            <person name="Grigoriev I.V."/>
            <person name="Favel A."/>
            <person name="Rosso M.N."/>
            <person name="Martin F."/>
        </authorList>
    </citation>
    <scope>NUCLEOTIDE SEQUENCE [LARGE SCALE GENOMIC DNA]</scope>
    <source>
        <strain evidence="2 3">CIRM-BRFM 2984</strain>
    </source>
</reference>
<evidence type="ECO:0000313" key="2">
    <source>
        <dbReference type="EMBL" id="KAK6969194.1"/>
    </source>
</evidence>
<feature type="region of interest" description="Disordered" evidence="1">
    <location>
        <begin position="90"/>
        <end position="130"/>
    </location>
</feature>
<feature type="region of interest" description="Disordered" evidence="1">
    <location>
        <begin position="341"/>
        <end position="431"/>
    </location>
</feature>
<name>A0AAV9Z2F9_9AGAR</name>
<feature type="compositionally biased region" description="Basic and acidic residues" evidence="1">
    <location>
        <begin position="448"/>
        <end position="465"/>
    </location>
</feature>
<evidence type="ECO:0000313" key="3">
    <source>
        <dbReference type="Proteomes" id="UP001362999"/>
    </source>
</evidence>
<sequence>MWASPDMYMHTPPASQSRRQRRGQRSLHRGEEREHPTNPRPVSGHEESTTTAQDGARLSSSALCHISLSQEHKCRPLAMYTKIPDNVPPVDIAAASRRPSPPCMPSQHPNSTIQPLPSQPSRRRSSSGLCTDTRHAHASNALPSPSSSIGNLAAHAYTYAPDARPDPPPPLPPPSLPPYNTRPKLAMPPVTSYPQLTLTPPPPWMQNTPPSRRVVDPKRQNPAVSAPPPREAESTPMTMIIRTGMNEEEPSVLHILLHSPLPTLILAPTSTPHPIRPSPPPPTPVTQTLLWDEQAAIDRYPSVLHVHLAQALLTHFLHHQAQAQANLAPVKHDMCSFVPSSVPPSSLQQTFPNSITQSKEGRGGEFERRDARRTEGEGAEHSETMKKEENIDIEPPKGEEADPHRKQIEGHRPRRRDADAPSSDRGRVYAEEELAVHAGEIKKIAKGWRERDGVEEGDVEKKDMMSTRGGGGDARRASGEEVAADEAERSGRASTSFEAEAETEVCLYFGCEEVEDAGRRVEEIEIVGEEEVHIDIDVGVPVFAGTGAYGLAPLCPRLEIWIARAAWRSRQRS</sequence>
<feature type="compositionally biased region" description="Basic residues" evidence="1">
    <location>
        <begin position="18"/>
        <end position="27"/>
    </location>
</feature>
<proteinExistence type="predicted"/>
<feature type="region of interest" description="Disordered" evidence="1">
    <location>
        <begin position="448"/>
        <end position="496"/>
    </location>
</feature>
<feature type="region of interest" description="Disordered" evidence="1">
    <location>
        <begin position="1"/>
        <end position="56"/>
    </location>
</feature>
<dbReference type="AlphaFoldDB" id="A0AAV9Z2F9"/>
<keyword evidence="3" id="KW-1185">Reference proteome</keyword>
<dbReference type="Proteomes" id="UP001362999">
    <property type="component" value="Unassembled WGS sequence"/>
</dbReference>
<organism evidence="2 3">
    <name type="scientific">Favolaschia claudopus</name>
    <dbReference type="NCBI Taxonomy" id="2862362"/>
    <lineage>
        <taxon>Eukaryota</taxon>
        <taxon>Fungi</taxon>
        <taxon>Dikarya</taxon>
        <taxon>Basidiomycota</taxon>
        <taxon>Agaricomycotina</taxon>
        <taxon>Agaricomycetes</taxon>
        <taxon>Agaricomycetidae</taxon>
        <taxon>Agaricales</taxon>
        <taxon>Marasmiineae</taxon>
        <taxon>Mycenaceae</taxon>
        <taxon>Favolaschia</taxon>
    </lineage>
</organism>
<feature type="compositionally biased region" description="Basic and acidic residues" evidence="1">
    <location>
        <begin position="28"/>
        <end position="48"/>
    </location>
</feature>
<gene>
    <name evidence="2" type="ORF">R3P38DRAFT_3504657</name>
</gene>